<dbReference type="EC" id="2.7.7.27" evidence="3"/>
<accession>A0A645CLA3</accession>
<evidence type="ECO:0000259" key="2">
    <source>
        <dbReference type="Pfam" id="PF24894"/>
    </source>
</evidence>
<evidence type="ECO:0000313" key="3">
    <source>
        <dbReference type="EMBL" id="MPM77741.1"/>
    </source>
</evidence>
<dbReference type="Pfam" id="PF24894">
    <property type="entry name" value="Hexapep_GlmU"/>
    <property type="match status" value="1"/>
</dbReference>
<feature type="domain" description="Nucleotidyl transferase" evidence="1">
    <location>
        <begin position="3"/>
        <end position="70"/>
    </location>
</feature>
<dbReference type="Pfam" id="PF00483">
    <property type="entry name" value="NTP_transferase"/>
    <property type="match status" value="1"/>
</dbReference>
<dbReference type="InterPro" id="IPR056818">
    <property type="entry name" value="GlmU/GlgC-like_hexapep"/>
</dbReference>
<dbReference type="PANTHER" id="PTHR22572">
    <property type="entry name" value="SUGAR-1-PHOSPHATE GUANYL TRANSFERASE"/>
    <property type="match status" value="1"/>
</dbReference>
<sequence length="178" mass="19325">MFSNLINAGVYVLEKRIMSHVPEGKAFDLSKELIPILMIQKERIQSYRLEGSWRDVGRPSDLLGANLDMAAERYGDKEWTGERFSGSEIRKPFYAGPDAVLKGSTAESSAILKGSRVLNSNLKSTLIMWNCSIDSAEISGSILGEGCTVGKGSVITDSVLGDGTVVKPNSEIRGNVVR</sequence>
<dbReference type="EMBL" id="VSSQ01028148">
    <property type="protein sequence ID" value="MPM77741.1"/>
    <property type="molecule type" value="Genomic_DNA"/>
</dbReference>
<dbReference type="SUPFAM" id="SSF53448">
    <property type="entry name" value="Nucleotide-diphospho-sugar transferases"/>
    <property type="match status" value="1"/>
</dbReference>
<dbReference type="InterPro" id="IPR029044">
    <property type="entry name" value="Nucleotide-diphossugar_trans"/>
</dbReference>
<dbReference type="InterPro" id="IPR005835">
    <property type="entry name" value="NTP_transferase_dom"/>
</dbReference>
<proteinExistence type="predicted"/>
<keyword evidence="3" id="KW-0808">Transferase</keyword>
<dbReference type="Gene3D" id="2.160.10.10">
    <property type="entry name" value="Hexapeptide repeat proteins"/>
    <property type="match status" value="1"/>
</dbReference>
<reference evidence="3" key="1">
    <citation type="submission" date="2019-08" db="EMBL/GenBank/DDBJ databases">
        <authorList>
            <person name="Kucharzyk K."/>
            <person name="Murdoch R.W."/>
            <person name="Higgins S."/>
            <person name="Loffler F."/>
        </authorList>
    </citation>
    <scope>NUCLEOTIDE SEQUENCE</scope>
</reference>
<dbReference type="InterPro" id="IPR050486">
    <property type="entry name" value="Mannose-1P_guanyltransferase"/>
</dbReference>
<evidence type="ECO:0000259" key="1">
    <source>
        <dbReference type="Pfam" id="PF00483"/>
    </source>
</evidence>
<organism evidence="3">
    <name type="scientific">bioreactor metagenome</name>
    <dbReference type="NCBI Taxonomy" id="1076179"/>
    <lineage>
        <taxon>unclassified sequences</taxon>
        <taxon>metagenomes</taxon>
        <taxon>ecological metagenomes</taxon>
    </lineage>
</organism>
<gene>
    <name evidence="3" type="primary">glgC_23</name>
    <name evidence="3" type="ORF">SDC9_124749</name>
</gene>
<protein>
    <submittedName>
        <fullName evidence="3">Glucose-1-phosphate adenylyltransferase</fullName>
        <ecNumber evidence="3">2.7.7.27</ecNumber>
    </submittedName>
</protein>
<keyword evidence="3" id="KW-0548">Nucleotidyltransferase</keyword>
<name>A0A645CLA3_9ZZZZ</name>
<dbReference type="AlphaFoldDB" id="A0A645CLA3"/>
<feature type="domain" description="Glucose-1-phosphate adenylyltransferase/Bifunctional protein GlmU-like C-terminal hexapeptide" evidence="2">
    <location>
        <begin position="120"/>
        <end position="177"/>
    </location>
</feature>
<dbReference type="GO" id="GO:0008878">
    <property type="term" value="F:glucose-1-phosphate adenylyltransferase activity"/>
    <property type="evidence" value="ECO:0007669"/>
    <property type="project" value="UniProtKB-EC"/>
</dbReference>
<dbReference type="Gene3D" id="3.90.550.10">
    <property type="entry name" value="Spore Coat Polysaccharide Biosynthesis Protein SpsA, Chain A"/>
    <property type="match status" value="1"/>
</dbReference>
<comment type="caution">
    <text evidence="3">The sequence shown here is derived from an EMBL/GenBank/DDBJ whole genome shotgun (WGS) entry which is preliminary data.</text>
</comment>